<evidence type="ECO:0000259" key="1">
    <source>
        <dbReference type="Pfam" id="PF20093"/>
    </source>
</evidence>
<organism evidence="2 3">
    <name type="scientific">Massilia rubra</name>
    <dbReference type="NCBI Taxonomy" id="2607910"/>
    <lineage>
        <taxon>Bacteria</taxon>
        <taxon>Pseudomonadati</taxon>
        <taxon>Pseudomonadota</taxon>
        <taxon>Betaproteobacteria</taxon>
        <taxon>Burkholderiales</taxon>
        <taxon>Oxalobacteraceae</taxon>
        <taxon>Telluria group</taxon>
        <taxon>Massilia</taxon>
    </lineage>
</organism>
<dbReference type="EMBL" id="VUYU01000036">
    <property type="protein sequence ID" value="NHZ37952.1"/>
    <property type="molecule type" value="Genomic_DNA"/>
</dbReference>
<dbReference type="RefSeq" id="WP_167232008.1">
    <property type="nucleotide sequence ID" value="NZ_VUYU01000036.1"/>
</dbReference>
<evidence type="ECO:0000313" key="3">
    <source>
        <dbReference type="Proteomes" id="UP000785613"/>
    </source>
</evidence>
<proteinExistence type="predicted"/>
<protein>
    <recommendedName>
        <fullName evidence="1">DUF6484 domain-containing protein</fullName>
    </recommendedName>
</protein>
<comment type="caution">
    <text evidence="2">The sequence shown here is derived from an EMBL/GenBank/DDBJ whole genome shotgun (WGS) entry which is preliminary data.</text>
</comment>
<feature type="domain" description="DUF6484" evidence="1">
    <location>
        <begin position="28"/>
        <end position="85"/>
    </location>
</feature>
<dbReference type="InterPro" id="IPR045506">
    <property type="entry name" value="DUF6484"/>
</dbReference>
<accession>A0ABX0M0U4</accession>
<name>A0ABX0M0U4_9BURK</name>
<dbReference type="Proteomes" id="UP000785613">
    <property type="component" value="Unassembled WGS sequence"/>
</dbReference>
<evidence type="ECO:0000313" key="2">
    <source>
        <dbReference type="EMBL" id="NHZ37952.1"/>
    </source>
</evidence>
<keyword evidence="3" id="KW-1185">Reference proteome</keyword>
<sequence>MTVANPPRTIAAATTRRPDDIKASGMVLGVLAGFDADGAPLVQAGTRDAQTALTVVDLGHEHIGARVALQFDGGDPAAPVIMGIVRAPRADGGRNGGVAPLPLQAVADGEELVLVAHRRITLMCGAASITLDAQGNIEIRGKHILSRAAGQNRIKGGSVSLN</sequence>
<gene>
    <name evidence="2" type="ORF">F0185_30810</name>
</gene>
<reference evidence="2 3" key="1">
    <citation type="submission" date="2019-09" db="EMBL/GenBank/DDBJ databases">
        <title>Taxonomy of Antarctic Massilia spp.: description of Massilia rubra sp. nov., Massilia aquatica sp. nov., Massilia mucilaginosa sp. nov., Massilia frigida sp. nov. isolated from streams, lakes and regoliths.</title>
        <authorList>
            <person name="Holochova P."/>
            <person name="Sedlacek I."/>
            <person name="Kralova S."/>
            <person name="Maslanova I."/>
            <person name="Busse H.-J."/>
            <person name="Stankova E."/>
            <person name="Vrbovska V."/>
            <person name="Kovarovic V."/>
            <person name="Bartak M."/>
            <person name="Svec P."/>
            <person name="Pantucek R."/>
        </authorList>
    </citation>
    <scope>NUCLEOTIDE SEQUENCE [LARGE SCALE GENOMIC DNA]</scope>
    <source>
        <strain evidence="2 3">CCM 8692</strain>
    </source>
</reference>
<dbReference type="Pfam" id="PF20093">
    <property type="entry name" value="DUF6484"/>
    <property type="match status" value="1"/>
</dbReference>